<accession>A0A9R1XHW7</accession>
<proteinExistence type="predicted"/>
<dbReference type="Gene3D" id="3.40.50.150">
    <property type="entry name" value="Vaccinia Virus protein VP39"/>
    <property type="match status" value="1"/>
</dbReference>
<keyword evidence="1" id="KW-0812">Transmembrane</keyword>
<dbReference type="InterPro" id="IPR029063">
    <property type="entry name" value="SAM-dependent_MTases_sf"/>
</dbReference>
<evidence type="ECO:0000256" key="1">
    <source>
        <dbReference type="SAM" id="Phobius"/>
    </source>
</evidence>
<feature type="transmembrane region" description="Helical" evidence="1">
    <location>
        <begin position="107"/>
        <end position="126"/>
    </location>
</feature>
<keyword evidence="1" id="KW-0472">Membrane</keyword>
<dbReference type="PANTHER" id="PTHR12189">
    <property type="entry name" value="MRNA GUANINE-7- METHYLTRANSFERASE"/>
    <property type="match status" value="1"/>
</dbReference>
<dbReference type="Proteomes" id="UP000235145">
    <property type="component" value="Unassembled WGS sequence"/>
</dbReference>
<keyword evidence="3" id="KW-1185">Reference proteome</keyword>
<dbReference type="GO" id="GO:0004482">
    <property type="term" value="F:mRNA 5'-cap (guanine-N7-)-methyltransferase activity"/>
    <property type="evidence" value="ECO:0007669"/>
    <property type="project" value="InterPro"/>
</dbReference>
<evidence type="ECO:0000313" key="3">
    <source>
        <dbReference type="Proteomes" id="UP000235145"/>
    </source>
</evidence>
<protein>
    <submittedName>
        <fullName evidence="2">Uncharacterized protein</fullName>
    </submittedName>
</protein>
<evidence type="ECO:0000313" key="2">
    <source>
        <dbReference type="EMBL" id="KAJ0210619.1"/>
    </source>
</evidence>
<gene>
    <name evidence="2" type="ORF">LSAT_V11C400197120</name>
</gene>
<dbReference type="AlphaFoldDB" id="A0A9R1XHW7"/>
<sequence length="173" mass="20232">MKPNLIPNSMRSENHMITFEVKEEKFPFFGKKYQMKTANDTSAETYCLLHFPSLIRLEREAGLEYVEIQNLLEFYDDNRAQFSRMLLEAGHGLVDPRGRLLPKFYDVQGFVSCIFCFVLIGVMVMVHGDDRRVSTQVWWQVLVLVACTHWLVVLRVLIMLHLQYIMVSHDPCS</sequence>
<comment type="caution">
    <text evidence="2">The sequence shown here is derived from an EMBL/GenBank/DDBJ whole genome shotgun (WGS) entry which is preliminary data.</text>
</comment>
<name>A0A9R1XHW7_LACSA</name>
<organism evidence="2 3">
    <name type="scientific">Lactuca sativa</name>
    <name type="common">Garden lettuce</name>
    <dbReference type="NCBI Taxonomy" id="4236"/>
    <lineage>
        <taxon>Eukaryota</taxon>
        <taxon>Viridiplantae</taxon>
        <taxon>Streptophyta</taxon>
        <taxon>Embryophyta</taxon>
        <taxon>Tracheophyta</taxon>
        <taxon>Spermatophyta</taxon>
        <taxon>Magnoliopsida</taxon>
        <taxon>eudicotyledons</taxon>
        <taxon>Gunneridae</taxon>
        <taxon>Pentapetalae</taxon>
        <taxon>asterids</taxon>
        <taxon>campanulids</taxon>
        <taxon>Asterales</taxon>
        <taxon>Asteraceae</taxon>
        <taxon>Cichorioideae</taxon>
        <taxon>Cichorieae</taxon>
        <taxon>Lactucinae</taxon>
        <taxon>Lactuca</taxon>
    </lineage>
</organism>
<keyword evidence="1" id="KW-1133">Transmembrane helix</keyword>
<dbReference type="EMBL" id="NBSK02000004">
    <property type="protein sequence ID" value="KAJ0210619.1"/>
    <property type="molecule type" value="Genomic_DNA"/>
</dbReference>
<feature type="transmembrane region" description="Helical" evidence="1">
    <location>
        <begin position="138"/>
        <end position="158"/>
    </location>
</feature>
<dbReference type="PANTHER" id="PTHR12189:SF3">
    <property type="entry name" value="MRNA (GUANINE-N(7))-METHYLTRANSFERASE"/>
    <property type="match status" value="1"/>
</dbReference>
<reference evidence="2 3" key="1">
    <citation type="journal article" date="2017" name="Nat. Commun.">
        <title>Genome assembly with in vitro proximity ligation data and whole-genome triplication in lettuce.</title>
        <authorList>
            <person name="Reyes-Chin-Wo S."/>
            <person name="Wang Z."/>
            <person name="Yang X."/>
            <person name="Kozik A."/>
            <person name="Arikit S."/>
            <person name="Song C."/>
            <person name="Xia L."/>
            <person name="Froenicke L."/>
            <person name="Lavelle D.O."/>
            <person name="Truco M.J."/>
            <person name="Xia R."/>
            <person name="Zhu S."/>
            <person name="Xu C."/>
            <person name="Xu H."/>
            <person name="Xu X."/>
            <person name="Cox K."/>
            <person name="Korf I."/>
            <person name="Meyers B.C."/>
            <person name="Michelmore R.W."/>
        </authorList>
    </citation>
    <scope>NUCLEOTIDE SEQUENCE [LARGE SCALE GENOMIC DNA]</scope>
    <source>
        <strain evidence="3">cv. Salinas</strain>
        <tissue evidence="2">Seedlings</tissue>
    </source>
</reference>
<dbReference type="InterPro" id="IPR039753">
    <property type="entry name" value="RG7MT1"/>
</dbReference>